<reference evidence="1" key="1">
    <citation type="submission" date="2021-06" db="EMBL/GenBank/DDBJ databases">
        <title>Thalassococcus sp. CAU 1522 isolated from sea sand, Republic of Korea.</title>
        <authorList>
            <person name="Kim W."/>
        </authorList>
    </citation>
    <scope>NUCLEOTIDE SEQUENCE</scope>
    <source>
        <strain evidence="1">CAU 1522</strain>
    </source>
</reference>
<dbReference type="Proteomes" id="UP001166293">
    <property type="component" value="Unassembled WGS sequence"/>
</dbReference>
<comment type="caution">
    <text evidence="1">The sequence shown here is derived from an EMBL/GenBank/DDBJ whole genome shotgun (WGS) entry which is preliminary data.</text>
</comment>
<dbReference type="EMBL" id="JAHRWL010000002">
    <property type="protein sequence ID" value="MBV2360950.1"/>
    <property type="molecule type" value="Genomic_DNA"/>
</dbReference>
<evidence type="ECO:0000313" key="2">
    <source>
        <dbReference type="Proteomes" id="UP001166293"/>
    </source>
</evidence>
<dbReference type="InterPro" id="IPR001451">
    <property type="entry name" value="Hexapep"/>
</dbReference>
<gene>
    <name evidence="1" type="ORF">KUH32_14380</name>
</gene>
<dbReference type="PANTHER" id="PTHR13061">
    <property type="entry name" value="DYNACTIN SUBUNIT P25"/>
    <property type="match status" value="1"/>
</dbReference>
<dbReference type="Pfam" id="PF00132">
    <property type="entry name" value="Hexapep"/>
    <property type="match status" value="1"/>
</dbReference>
<dbReference type="CDD" id="cd04645">
    <property type="entry name" value="LbH_gamma_CA_like"/>
    <property type="match status" value="1"/>
</dbReference>
<accession>A0ABS6NAB9</accession>
<name>A0ABS6NAB9_9RHOB</name>
<evidence type="ECO:0000313" key="1">
    <source>
        <dbReference type="EMBL" id="MBV2360950.1"/>
    </source>
</evidence>
<dbReference type="PANTHER" id="PTHR13061:SF29">
    <property type="entry name" value="GAMMA CARBONIC ANHYDRASE-LIKE 1, MITOCHONDRIAL-RELATED"/>
    <property type="match status" value="1"/>
</dbReference>
<organism evidence="1 2">
    <name type="scientific">Thalassococcus arenae</name>
    <dbReference type="NCBI Taxonomy" id="2851652"/>
    <lineage>
        <taxon>Bacteria</taxon>
        <taxon>Pseudomonadati</taxon>
        <taxon>Pseudomonadota</taxon>
        <taxon>Alphaproteobacteria</taxon>
        <taxon>Rhodobacterales</taxon>
        <taxon>Roseobacteraceae</taxon>
        <taxon>Thalassococcus</taxon>
    </lineage>
</organism>
<dbReference type="RefSeq" id="WP_217779292.1">
    <property type="nucleotide sequence ID" value="NZ_JAHRWL010000002.1"/>
</dbReference>
<dbReference type="InterPro" id="IPR050484">
    <property type="entry name" value="Transf_Hexapept/Carb_Anhydrase"/>
</dbReference>
<dbReference type="InterPro" id="IPR047324">
    <property type="entry name" value="LbH_gamma_CA-like"/>
</dbReference>
<proteinExistence type="predicted"/>
<protein>
    <submittedName>
        <fullName evidence="1">Gamma carbonic anhydrase family protein</fullName>
    </submittedName>
</protein>
<sequence>MTLYALDDIAPDLADDAWAAPDANLIGRVVLEARASVWFGATLRGDNEEIRVGAGSNLQENVVCHTDMGFPLVIGPGCTIGHKVMLHGCTIGENTLIGMGATVLNGARIGRNCLIGAGALITEGKDIPDGSLVMGMPGKVVRQLDEAAINGLRASALHYQENAARFARGLRPV</sequence>
<keyword evidence="2" id="KW-1185">Reference proteome</keyword>